<sequence>MRVTLASPRHGRACPGHPRLFCVVVSKAWMPGTRPGMTGGEVVPHCDRSVRSRQRSRRLRRPGRRHGAAAAGGGLGGGGAFAERRLGNFADAGE</sequence>
<evidence type="ECO:0000256" key="1">
    <source>
        <dbReference type="SAM" id="MobiDB-lite"/>
    </source>
</evidence>
<comment type="caution">
    <text evidence="2">The sequence shown here is derived from an EMBL/GenBank/DDBJ whole genome shotgun (WGS) entry which is preliminary data.</text>
</comment>
<dbReference type="EMBL" id="QYYD01000017">
    <property type="protein sequence ID" value="RJF70516.1"/>
    <property type="molecule type" value="Genomic_DNA"/>
</dbReference>
<organism evidence="2 3">
    <name type="scientific">Rhodopseudomonas palustris</name>
    <dbReference type="NCBI Taxonomy" id="1076"/>
    <lineage>
        <taxon>Bacteria</taxon>
        <taxon>Pseudomonadati</taxon>
        <taxon>Pseudomonadota</taxon>
        <taxon>Alphaproteobacteria</taxon>
        <taxon>Hyphomicrobiales</taxon>
        <taxon>Nitrobacteraceae</taxon>
        <taxon>Rhodopseudomonas</taxon>
    </lineage>
</organism>
<evidence type="ECO:0000313" key="2">
    <source>
        <dbReference type="EMBL" id="RJF70516.1"/>
    </source>
</evidence>
<evidence type="ECO:0000313" key="3">
    <source>
        <dbReference type="Proteomes" id="UP000285523"/>
    </source>
</evidence>
<feature type="compositionally biased region" description="Basic residues" evidence="1">
    <location>
        <begin position="51"/>
        <end position="67"/>
    </location>
</feature>
<proteinExistence type="predicted"/>
<reference evidence="2 3" key="1">
    <citation type="submission" date="2018-09" db="EMBL/GenBank/DDBJ databases">
        <title>Draft genome sequence of Rhodopseudomonas palustris 2.1.18.</title>
        <authorList>
            <person name="Robertson S.L."/>
            <person name="Meyer T.E."/>
            <person name="Kyndt J.A."/>
        </authorList>
    </citation>
    <scope>NUCLEOTIDE SEQUENCE [LARGE SCALE GENOMIC DNA]</scope>
    <source>
        <strain evidence="2 3">2.1.18</strain>
    </source>
</reference>
<name>A0A418V386_RHOPL</name>
<gene>
    <name evidence="2" type="ORF">D4Q52_17085</name>
</gene>
<dbReference type="Proteomes" id="UP000285523">
    <property type="component" value="Unassembled WGS sequence"/>
</dbReference>
<dbReference type="AlphaFoldDB" id="A0A418V386"/>
<feature type="region of interest" description="Disordered" evidence="1">
    <location>
        <begin position="33"/>
        <end position="81"/>
    </location>
</feature>
<feature type="compositionally biased region" description="Gly residues" evidence="1">
    <location>
        <begin position="70"/>
        <end position="80"/>
    </location>
</feature>
<accession>A0A418V386</accession>
<protein>
    <submittedName>
        <fullName evidence="2">Uncharacterized protein</fullName>
    </submittedName>
</protein>